<sequence length="321" mass="35238">KRGQQEVLLNESTATKVKEEDRSAKLEAVFEENEKELNELTETLNERLGALKELFGVMQQVAGDARSRFDNSLTNVQYPNRSSFLDNLAKKLGSSSKLPSIDEIEKLWFELQREMTESGKVVKFSTDVIDIQGSKSQTTVVRVGAFNIVADGKYLNYEPTTGNVSEIPRQPEGRRYTSSTSELFNSTGGKVVFGLDPTLGGVLSSLVARPNLIERIQQGGIVGYLVIALGLFGVGLSIERLIKLVNADRKVTAQLESDVISEDNPLGRVLGVYEKNKTVDTETLELKMAEAVFKETPELNKGLLLIKVISVVAPLMGLLGT</sequence>
<evidence type="ECO:0000259" key="9">
    <source>
        <dbReference type="Pfam" id="PF01618"/>
    </source>
</evidence>
<dbReference type="AlphaFoldDB" id="A0A382RL85"/>
<evidence type="ECO:0000256" key="5">
    <source>
        <dbReference type="ARBA" id="ARBA00022989"/>
    </source>
</evidence>
<dbReference type="EMBL" id="UINC01121884">
    <property type="protein sequence ID" value="SVC97351.1"/>
    <property type="molecule type" value="Genomic_DNA"/>
</dbReference>
<organism evidence="10">
    <name type="scientific">marine metagenome</name>
    <dbReference type="NCBI Taxonomy" id="408172"/>
    <lineage>
        <taxon>unclassified sequences</taxon>
        <taxon>metagenomes</taxon>
        <taxon>ecological metagenomes</taxon>
    </lineage>
</organism>
<dbReference type="GO" id="GO:0005886">
    <property type="term" value="C:plasma membrane"/>
    <property type="evidence" value="ECO:0007669"/>
    <property type="project" value="UniProtKB-SubCell"/>
</dbReference>
<feature type="domain" description="MotA/TolQ/ExbB proton channel" evidence="9">
    <location>
        <begin position="276"/>
        <end position="321"/>
    </location>
</feature>
<reference evidence="10" key="1">
    <citation type="submission" date="2018-05" db="EMBL/GenBank/DDBJ databases">
        <authorList>
            <person name="Lanie J.A."/>
            <person name="Ng W.-L."/>
            <person name="Kazmierczak K.M."/>
            <person name="Andrzejewski T.M."/>
            <person name="Davidsen T.M."/>
            <person name="Wayne K.J."/>
            <person name="Tettelin H."/>
            <person name="Glass J.I."/>
            <person name="Rusch D."/>
            <person name="Podicherti R."/>
            <person name="Tsui H.-C.T."/>
            <person name="Winkler M.E."/>
        </authorList>
    </citation>
    <scope>NUCLEOTIDE SEQUENCE</scope>
</reference>
<evidence type="ECO:0000256" key="7">
    <source>
        <dbReference type="SAM" id="MobiDB-lite"/>
    </source>
</evidence>
<feature type="region of interest" description="Disordered" evidence="7">
    <location>
        <begin position="1"/>
        <end position="21"/>
    </location>
</feature>
<gene>
    <name evidence="10" type="ORF">METZ01_LOCUS350205</name>
</gene>
<dbReference type="GO" id="GO:0017038">
    <property type="term" value="P:protein import"/>
    <property type="evidence" value="ECO:0007669"/>
    <property type="project" value="TreeGrafter"/>
</dbReference>
<proteinExistence type="inferred from homology"/>
<feature type="non-terminal residue" evidence="10">
    <location>
        <position position="1"/>
    </location>
</feature>
<comment type="similarity">
    <text evidence="2">Belongs to the ExbB/TolQ family.</text>
</comment>
<protein>
    <recommendedName>
        <fullName evidence="9">MotA/TolQ/ExbB proton channel domain-containing protein</fullName>
    </recommendedName>
</protein>
<dbReference type="InterPro" id="IPR002898">
    <property type="entry name" value="MotA_ExbB_proton_chnl"/>
</dbReference>
<evidence type="ECO:0000256" key="4">
    <source>
        <dbReference type="ARBA" id="ARBA00022692"/>
    </source>
</evidence>
<feature type="non-terminal residue" evidence="10">
    <location>
        <position position="321"/>
    </location>
</feature>
<keyword evidence="6 8" id="KW-0472">Membrane</keyword>
<accession>A0A382RL85</accession>
<dbReference type="PANTHER" id="PTHR30625:SF11">
    <property type="entry name" value="MOTA_TOLQ_EXBB PROTON CHANNEL DOMAIN-CONTAINING PROTEIN"/>
    <property type="match status" value="1"/>
</dbReference>
<keyword evidence="4 8" id="KW-0812">Transmembrane</keyword>
<evidence type="ECO:0000256" key="1">
    <source>
        <dbReference type="ARBA" id="ARBA00004651"/>
    </source>
</evidence>
<evidence type="ECO:0000313" key="10">
    <source>
        <dbReference type="EMBL" id="SVC97351.1"/>
    </source>
</evidence>
<dbReference type="PANTHER" id="PTHR30625">
    <property type="entry name" value="PROTEIN TOLQ"/>
    <property type="match status" value="1"/>
</dbReference>
<evidence type="ECO:0000256" key="3">
    <source>
        <dbReference type="ARBA" id="ARBA00022475"/>
    </source>
</evidence>
<feature type="transmembrane region" description="Helical" evidence="8">
    <location>
        <begin position="221"/>
        <end position="242"/>
    </location>
</feature>
<keyword evidence="5 8" id="KW-1133">Transmembrane helix</keyword>
<evidence type="ECO:0000256" key="8">
    <source>
        <dbReference type="SAM" id="Phobius"/>
    </source>
</evidence>
<dbReference type="Pfam" id="PF01618">
    <property type="entry name" value="MotA_ExbB"/>
    <property type="match status" value="1"/>
</dbReference>
<comment type="subcellular location">
    <subcellularLocation>
        <location evidence="1">Cell membrane</location>
        <topology evidence="1">Multi-pass membrane protein</topology>
    </subcellularLocation>
</comment>
<evidence type="ECO:0000256" key="2">
    <source>
        <dbReference type="ARBA" id="ARBA00010442"/>
    </source>
</evidence>
<keyword evidence="3" id="KW-1003">Cell membrane</keyword>
<name>A0A382RL85_9ZZZZ</name>
<dbReference type="InterPro" id="IPR050790">
    <property type="entry name" value="ExbB/TolQ_transport"/>
</dbReference>
<evidence type="ECO:0000256" key="6">
    <source>
        <dbReference type="ARBA" id="ARBA00023136"/>
    </source>
</evidence>